<evidence type="ECO:0000259" key="10">
    <source>
        <dbReference type="Pfam" id="PF17766"/>
    </source>
</evidence>
<evidence type="ECO:0000256" key="5">
    <source>
        <dbReference type="ARBA" id="ARBA00022825"/>
    </source>
</evidence>
<evidence type="ECO:0000256" key="1">
    <source>
        <dbReference type="ARBA" id="ARBA00011073"/>
    </source>
</evidence>
<feature type="domain" description="PA" evidence="9">
    <location>
        <begin position="114"/>
        <end position="173"/>
    </location>
</feature>
<accession>A0A6A2Y978</accession>
<evidence type="ECO:0000259" key="8">
    <source>
        <dbReference type="Pfam" id="PF00082"/>
    </source>
</evidence>
<dbReference type="Pfam" id="PF00082">
    <property type="entry name" value="Peptidase_S8"/>
    <property type="match status" value="1"/>
</dbReference>
<dbReference type="SUPFAM" id="SSF52743">
    <property type="entry name" value="Subtilisin-like"/>
    <property type="match status" value="1"/>
</dbReference>
<comment type="caution">
    <text evidence="11">The sequence shown here is derived from an EMBL/GenBank/DDBJ whole genome shotgun (WGS) entry which is preliminary data.</text>
</comment>
<organism evidence="11 12">
    <name type="scientific">Hibiscus syriacus</name>
    <name type="common">Rose of Sharon</name>
    <dbReference type="NCBI Taxonomy" id="106335"/>
    <lineage>
        <taxon>Eukaryota</taxon>
        <taxon>Viridiplantae</taxon>
        <taxon>Streptophyta</taxon>
        <taxon>Embryophyta</taxon>
        <taxon>Tracheophyta</taxon>
        <taxon>Spermatophyta</taxon>
        <taxon>Magnoliopsida</taxon>
        <taxon>eudicotyledons</taxon>
        <taxon>Gunneridae</taxon>
        <taxon>Pentapetalae</taxon>
        <taxon>rosids</taxon>
        <taxon>malvids</taxon>
        <taxon>Malvales</taxon>
        <taxon>Malvaceae</taxon>
        <taxon>Malvoideae</taxon>
        <taxon>Hibiscus</taxon>
    </lineage>
</organism>
<keyword evidence="12" id="KW-1185">Reference proteome</keyword>
<protein>
    <submittedName>
        <fullName evidence="11">RING-box protein 1a-like</fullName>
    </submittedName>
</protein>
<dbReference type="PROSITE" id="PS51892">
    <property type="entry name" value="SUBTILASE"/>
    <property type="match status" value="1"/>
</dbReference>
<keyword evidence="4" id="KW-0378">Hydrolase</keyword>
<evidence type="ECO:0000256" key="2">
    <source>
        <dbReference type="ARBA" id="ARBA00022670"/>
    </source>
</evidence>
<keyword evidence="2" id="KW-0645">Protease</keyword>
<evidence type="ECO:0000313" key="12">
    <source>
        <dbReference type="Proteomes" id="UP000436088"/>
    </source>
</evidence>
<evidence type="ECO:0000256" key="6">
    <source>
        <dbReference type="ARBA" id="ARBA00023180"/>
    </source>
</evidence>
<dbReference type="InterPro" id="IPR036852">
    <property type="entry name" value="Peptidase_S8/S53_dom_sf"/>
</dbReference>
<dbReference type="InterPro" id="IPR045051">
    <property type="entry name" value="SBT"/>
</dbReference>
<reference evidence="11" key="1">
    <citation type="submission" date="2019-09" db="EMBL/GenBank/DDBJ databases">
        <title>Draft genome information of white flower Hibiscus syriacus.</title>
        <authorList>
            <person name="Kim Y.-M."/>
        </authorList>
    </citation>
    <scope>NUCLEOTIDE SEQUENCE [LARGE SCALE GENOMIC DNA]</scope>
    <source>
        <strain evidence="11">YM2019G1</strain>
    </source>
</reference>
<evidence type="ECO:0000256" key="3">
    <source>
        <dbReference type="ARBA" id="ARBA00022729"/>
    </source>
</evidence>
<dbReference type="InterPro" id="IPR003137">
    <property type="entry name" value="PA_domain"/>
</dbReference>
<evidence type="ECO:0000259" key="9">
    <source>
        <dbReference type="Pfam" id="PF02225"/>
    </source>
</evidence>
<comment type="caution">
    <text evidence="7">Lacks conserved residue(s) required for the propagation of feature annotation.</text>
</comment>
<dbReference type="AlphaFoldDB" id="A0A6A2Y978"/>
<dbReference type="InterPro" id="IPR000209">
    <property type="entry name" value="Peptidase_S8/S53_dom"/>
</dbReference>
<dbReference type="InterPro" id="IPR041469">
    <property type="entry name" value="Subtilisin-like_FN3"/>
</dbReference>
<evidence type="ECO:0000256" key="4">
    <source>
        <dbReference type="ARBA" id="ARBA00022801"/>
    </source>
</evidence>
<dbReference type="Gene3D" id="3.40.50.200">
    <property type="entry name" value="Peptidase S8/S53 domain"/>
    <property type="match status" value="2"/>
</dbReference>
<dbReference type="Pfam" id="PF02225">
    <property type="entry name" value="PA"/>
    <property type="match status" value="1"/>
</dbReference>
<dbReference type="Gene3D" id="2.60.40.2310">
    <property type="match status" value="1"/>
</dbReference>
<feature type="domain" description="Subtilisin-like protease fibronectin type-III" evidence="10">
    <location>
        <begin position="312"/>
        <end position="408"/>
    </location>
</feature>
<dbReference type="FunFam" id="3.50.30.30:FF:000005">
    <property type="entry name" value="subtilisin-like protease SBT1.5"/>
    <property type="match status" value="1"/>
</dbReference>
<gene>
    <name evidence="11" type="ORF">F3Y22_tig00111402pilonHSYRG00176</name>
</gene>
<evidence type="ECO:0000256" key="7">
    <source>
        <dbReference type="PROSITE-ProRule" id="PRU01240"/>
    </source>
</evidence>
<dbReference type="Pfam" id="PF17766">
    <property type="entry name" value="fn3_6"/>
    <property type="match status" value="1"/>
</dbReference>
<evidence type="ECO:0000313" key="11">
    <source>
        <dbReference type="EMBL" id="KAE8678735.1"/>
    </source>
</evidence>
<dbReference type="Proteomes" id="UP000436088">
    <property type="component" value="Unassembled WGS sequence"/>
</dbReference>
<keyword evidence="5" id="KW-0720">Serine protease</keyword>
<dbReference type="EMBL" id="VEPZ02001331">
    <property type="protein sequence ID" value="KAE8678735.1"/>
    <property type="molecule type" value="Genomic_DNA"/>
</dbReference>
<dbReference type="Gene3D" id="3.50.30.30">
    <property type="match status" value="1"/>
</dbReference>
<dbReference type="PANTHER" id="PTHR10795">
    <property type="entry name" value="PROPROTEIN CONVERTASE SUBTILISIN/KEXIN"/>
    <property type="match status" value="1"/>
</dbReference>
<feature type="domain" description="Peptidase S8/S53" evidence="8">
    <location>
        <begin position="16"/>
        <end position="251"/>
    </location>
</feature>
<proteinExistence type="inferred from homology"/>
<dbReference type="GO" id="GO:0006508">
    <property type="term" value="P:proteolysis"/>
    <property type="evidence" value="ECO:0007669"/>
    <property type="project" value="UniProtKB-KW"/>
</dbReference>
<dbReference type="GO" id="GO:0004252">
    <property type="term" value="F:serine-type endopeptidase activity"/>
    <property type="evidence" value="ECO:0007669"/>
    <property type="project" value="InterPro"/>
</dbReference>
<name>A0A6A2Y978_HIBSY</name>
<dbReference type="InterPro" id="IPR023828">
    <property type="entry name" value="Peptidase_S8_Ser-AS"/>
</dbReference>
<keyword evidence="3" id="KW-0732">Signal</keyword>
<dbReference type="CDD" id="cd02120">
    <property type="entry name" value="PA_subtilisin_like"/>
    <property type="match status" value="1"/>
</dbReference>
<sequence length="416" mass="43957">MFFPMSLGGGSALYFRDTIAIGAFTAMEKGILVSCSAGNSGSTKASIANVGPWIMTVGAGTLDRDFPAYAVLGNKIRQNGVSLYSGQGMGRKPVGLVYSKDNSSSILCLTGSLDPALVRGKVVVCDRGTNARVEKGAVELDAGGIGMILANTPVSGEELVADSHLLPAVAILKPDVIGPGVSILAAWSEAIGPTGLAKDTRKTMCNIMSGTSMSCPHISGLAALIRVAHLEWSPSAIKSALMTTAYTQDNTHSSLRDATDGSLANPLAHGAGHVDPQKALSPGLLYDISTNPNITCLRKFDDPGEVNYSGEVNYPSFMVLFGDKRVFRYTRELTNVGPARSTYRVTVNGPSSVAISVRPRVLTFRTVGEKKRYSVTFVGKRGTSLMAKPEFGSIVWANARNQVKSPVSFSWTLLSD</sequence>
<dbReference type="PROSITE" id="PS00138">
    <property type="entry name" value="SUBTILASE_SER"/>
    <property type="match status" value="1"/>
</dbReference>
<keyword evidence="6" id="KW-0325">Glycoprotein</keyword>
<comment type="similarity">
    <text evidence="1 7">Belongs to the peptidase S8 family.</text>
</comment>